<protein>
    <recommendedName>
        <fullName evidence="2">F-box domain-containing protein</fullName>
    </recommendedName>
</protein>
<dbReference type="PROSITE" id="PS50181">
    <property type="entry name" value="FBOX"/>
    <property type="match status" value="1"/>
</dbReference>
<dbReference type="AlphaFoldDB" id="A0AAD5H8U1"/>
<sequence>MDSLPDEILFRILRTLPSDPLSLCRIAQVNRRFKRIADDPKLWYNLFIRCYPVWASTVQYSSRYGVSINWKQFVLQIRKQQKNAKSFDFKLVDERPLDVRSEASGTSDLSRKRKLSHPDIEEPAQDIPSANSSDVEETPPQTKHAKLKVLQSELPERPASVQLPMSSRSSSSPPSEEPYRPTRRRSFPNITWGQETSSFNISSDNTPPPPTSLHRGPLTSSPAVAEASDTPRTSVSDWNSHRELEIEPPFRIQDPLVVDIDRVTGTGIVATGKHRKERIDVENLSLHERRSEHKILFWHYPSWNLVREFDLSFAPAEMSCQITGIQSIRMSSGNGKDDKMRLFTVAVGVPLFPNEEEEDEGDSERVDAWQVILIYRLFDDGSTQCMANLNVDNMFLGREIFFFSDYSWMRSNDGDDADVQETWNRTDHKRDSVQSWLKAITTPSNAKYDPQYTVFMLAIGQSLPRISGTGMLIKIDTRGQPDALDPSTMPVRWDRSLRRLQLANDLIPSTDSIPIIMSDHRISLINRHSTSSSTLNPVIVATIKLGLKISCMLHFKYPPQLNHLIVTGSFDSDELAIYDWRFGVRVGSLPWTGTDEPSSSRPGQPQQLWQHIIEQPEEGMDVDHPLHNDDQQVVPPEMDANEEDQHENAGQPSQLPDIVTHHHIEEEEQLWEVDVDAARRHRDAHIAEDDEAMMDEAIDEINDGRAEIKPWGLESTMVLPVCWSSSPALSNSVDLESRGFRLIAVGDNRQDKLGIKVWDISHLLNVDWDPLDTQQRYGSKDHYPPTLETYQFRWWSKGSPQLQKLALDMLAADVPTLLPTRRKASHGINLPYSPPQARRVMLLTHSFDKEHVTSDNVNMPVKYTAYNVLCTSLFLLTEEGEVTVMDIETGSVIASVTNAASGSQDLPQRIRGIDVNVIAGKEIVVTSREGLLRGSL</sequence>
<evidence type="ECO:0000259" key="2">
    <source>
        <dbReference type="PROSITE" id="PS50181"/>
    </source>
</evidence>
<dbReference type="GeneID" id="75917481"/>
<dbReference type="RefSeq" id="XP_051440751.1">
    <property type="nucleotide sequence ID" value="XM_051592138.1"/>
</dbReference>
<dbReference type="Pfam" id="PF12937">
    <property type="entry name" value="F-box-like"/>
    <property type="match status" value="1"/>
</dbReference>
<gene>
    <name evidence="3" type="ORF">K450DRAFT_260281</name>
</gene>
<organism evidence="3 4">
    <name type="scientific">Umbelopsis ramanniana AG</name>
    <dbReference type="NCBI Taxonomy" id="1314678"/>
    <lineage>
        <taxon>Eukaryota</taxon>
        <taxon>Fungi</taxon>
        <taxon>Fungi incertae sedis</taxon>
        <taxon>Mucoromycota</taxon>
        <taxon>Mucoromycotina</taxon>
        <taxon>Umbelopsidomycetes</taxon>
        <taxon>Umbelopsidales</taxon>
        <taxon>Umbelopsidaceae</taxon>
        <taxon>Umbelopsis</taxon>
    </lineage>
</organism>
<dbReference type="SUPFAM" id="SSF81383">
    <property type="entry name" value="F-box domain"/>
    <property type="match status" value="1"/>
</dbReference>
<evidence type="ECO:0000313" key="4">
    <source>
        <dbReference type="Proteomes" id="UP001206595"/>
    </source>
</evidence>
<feature type="domain" description="F-box" evidence="2">
    <location>
        <begin position="1"/>
        <end position="46"/>
    </location>
</feature>
<reference evidence="3" key="1">
    <citation type="submission" date="2021-06" db="EMBL/GenBank/DDBJ databases">
        <authorList>
            <consortium name="DOE Joint Genome Institute"/>
            <person name="Mondo S.J."/>
            <person name="Amses K.R."/>
            <person name="Simmons D.R."/>
            <person name="Longcore J.E."/>
            <person name="Seto K."/>
            <person name="Alves G.H."/>
            <person name="Bonds A.E."/>
            <person name="Quandt C.A."/>
            <person name="Davis W.J."/>
            <person name="Chang Y."/>
            <person name="Letcher P.M."/>
            <person name="Powell M.J."/>
            <person name="Kuo A."/>
            <person name="Labutti K."/>
            <person name="Pangilinan J."/>
            <person name="Andreopoulos W."/>
            <person name="Tritt A."/>
            <person name="Riley R."/>
            <person name="Hundley H."/>
            <person name="Johnson J."/>
            <person name="Lipzen A."/>
            <person name="Barry K."/>
            <person name="Berbee M.L."/>
            <person name="Buchler N.E."/>
            <person name="Grigoriev I.V."/>
            <person name="Spatafora J.W."/>
            <person name="Stajich J.E."/>
            <person name="James T.Y."/>
        </authorList>
    </citation>
    <scope>NUCLEOTIDE SEQUENCE</scope>
    <source>
        <strain evidence="3">AG</strain>
    </source>
</reference>
<feature type="compositionally biased region" description="Low complexity" evidence="1">
    <location>
        <begin position="164"/>
        <end position="174"/>
    </location>
</feature>
<accession>A0AAD5H8U1</accession>
<reference evidence="3" key="2">
    <citation type="journal article" date="2022" name="Proc. Natl. Acad. Sci. U.S.A.">
        <title>Diploid-dominant life cycles characterize the early evolution of Fungi.</title>
        <authorList>
            <person name="Amses K.R."/>
            <person name="Simmons D.R."/>
            <person name="Longcore J.E."/>
            <person name="Mondo S.J."/>
            <person name="Seto K."/>
            <person name="Jeronimo G.H."/>
            <person name="Bonds A.E."/>
            <person name="Quandt C.A."/>
            <person name="Davis W.J."/>
            <person name="Chang Y."/>
            <person name="Federici B.A."/>
            <person name="Kuo A."/>
            <person name="LaButti K."/>
            <person name="Pangilinan J."/>
            <person name="Andreopoulos W."/>
            <person name="Tritt A."/>
            <person name="Riley R."/>
            <person name="Hundley H."/>
            <person name="Johnson J."/>
            <person name="Lipzen A."/>
            <person name="Barry K."/>
            <person name="Lang B.F."/>
            <person name="Cuomo C.A."/>
            <person name="Buchler N.E."/>
            <person name="Grigoriev I.V."/>
            <person name="Spatafora J.W."/>
            <person name="Stajich J.E."/>
            <person name="James T.Y."/>
        </authorList>
    </citation>
    <scope>NUCLEOTIDE SEQUENCE</scope>
    <source>
        <strain evidence="3">AG</strain>
    </source>
</reference>
<evidence type="ECO:0000313" key="3">
    <source>
        <dbReference type="EMBL" id="KAI8575747.1"/>
    </source>
</evidence>
<dbReference type="Proteomes" id="UP001206595">
    <property type="component" value="Unassembled WGS sequence"/>
</dbReference>
<dbReference type="InterPro" id="IPR001810">
    <property type="entry name" value="F-box_dom"/>
</dbReference>
<name>A0AAD5H8U1_UMBRA</name>
<feature type="region of interest" description="Disordered" evidence="1">
    <location>
        <begin position="100"/>
        <end position="237"/>
    </location>
</feature>
<proteinExistence type="predicted"/>
<dbReference type="SMART" id="SM00256">
    <property type="entry name" value="FBOX"/>
    <property type="match status" value="1"/>
</dbReference>
<evidence type="ECO:0000256" key="1">
    <source>
        <dbReference type="SAM" id="MobiDB-lite"/>
    </source>
</evidence>
<dbReference type="EMBL" id="MU620971">
    <property type="protein sequence ID" value="KAI8575747.1"/>
    <property type="molecule type" value="Genomic_DNA"/>
</dbReference>
<keyword evidence="4" id="KW-1185">Reference proteome</keyword>
<comment type="caution">
    <text evidence="3">The sequence shown here is derived from an EMBL/GenBank/DDBJ whole genome shotgun (WGS) entry which is preliminary data.</text>
</comment>
<feature type="compositionally biased region" description="Polar residues" evidence="1">
    <location>
        <begin position="188"/>
        <end position="205"/>
    </location>
</feature>
<dbReference type="Gene3D" id="1.20.1280.50">
    <property type="match status" value="1"/>
</dbReference>
<dbReference type="InterPro" id="IPR036047">
    <property type="entry name" value="F-box-like_dom_sf"/>
</dbReference>